<dbReference type="RefSeq" id="WP_022608639.1">
    <property type="nucleotide sequence ID" value="NZ_ASSJ01000076.1"/>
</dbReference>
<gene>
    <name evidence="1" type="ORF">KR51_00030390</name>
</gene>
<dbReference type="AlphaFoldDB" id="U5D776"/>
<name>U5D776_9CHRO</name>
<reference evidence="1 2" key="1">
    <citation type="submission" date="2013-05" db="EMBL/GenBank/DDBJ databases">
        <title>Draft genome sequence of Rubidibacter lacunae KORDI 51-2.</title>
        <authorList>
            <person name="Choi D.H."/>
            <person name="Noh J.H."/>
            <person name="Kwon K.-K."/>
            <person name="Lee J.-H."/>
            <person name="Ryu J.-Y."/>
        </authorList>
    </citation>
    <scope>NUCLEOTIDE SEQUENCE [LARGE SCALE GENOMIC DNA]</scope>
    <source>
        <strain evidence="1 2">KORDI 51-2</strain>
    </source>
</reference>
<dbReference type="InParanoid" id="U5D776"/>
<dbReference type="EMBL" id="ASSJ01000076">
    <property type="protein sequence ID" value="ERN40493.1"/>
    <property type="molecule type" value="Genomic_DNA"/>
</dbReference>
<protein>
    <recommendedName>
        <fullName evidence="3">DUF4089 domain-containing protein</fullName>
    </recommendedName>
</protein>
<dbReference type="InterPro" id="IPR025148">
    <property type="entry name" value="AtzG-like"/>
</dbReference>
<dbReference type="Proteomes" id="UP000016960">
    <property type="component" value="Unassembled WGS sequence"/>
</dbReference>
<keyword evidence="2" id="KW-1185">Reference proteome</keyword>
<proteinExistence type="predicted"/>
<evidence type="ECO:0008006" key="3">
    <source>
        <dbReference type="Google" id="ProtNLM"/>
    </source>
</evidence>
<sequence length="59" mass="6472">MKENDTQPIQPVDYVEATAYLLELDVAPYRAGVVENFARLRAIALALDTVALPTTVEPV</sequence>
<organism evidence="1 2">
    <name type="scientific">Rubidibacter lacunae KORDI 51-2</name>
    <dbReference type="NCBI Taxonomy" id="582515"/>
    <lineage>
        <taxon>Bacteria</taxon>
        <taxon>Bacillati</taxon>
        <taxon>Cyanobacteriota</taxon>
        <taxon>Cyanophyceae</taxon>
        <taxon>Oscillatoriophycideae</taxon>
        <taxon>Chroococcales</taxon>
        <taxon>Aphanothecaceae</taxon>
        <taxon>Rubidibacter</taxon>
    </lineage>
</organism>
<evidence type="ECO:0000313" key="1">
    <source>
        <dbReference type="EMBL" id="ERN40493.1"/>
    </source>
</evidence>
<accession>U5D776</accession>
<evidence type="ECO:0000313" key="2">
    <source>
        <dbReference type="Proteomes" id="UP000016960"/>
    </source>
</evidence>
<comment type="caution">
    <text evidence="1">The sequence shown here is derived from an EMBL/GenBank/DDBJ whole genome shotgun (WGS) entry which is preliminary data.</text>
</comment>
<dbReference type="Pfam" id="PF13318">
    <property type="entry name" value="AtzG-like"/>
    <property type="match status" value="1"/>
</dbReference>